<dbReference type="Pfam" id="PF08282">
    <property type="entry name" value="Hydrolase_3"/>
    <property type="match status" value="1"/>
</dbReference>
<evidence type="ECO:0000313" key="1">
    <source>
        <dbReference type="EMBL" id="ACA38815.1"/>
    </source>
</evidence>
<accession>B1HN98</accession>
<dbReference type="InterPro" id="IPR036412">
    <property type="entry name" value="HAD-like_sf"/>
</dbReference>
<dbReference type="HOGENOM" id="CLU_2788960_0_0_9"/>
<dbReference type="KEGG" id="lsp:Bsph_1207"/>
<dbReference type="Gene3D" id="3.40.50.1000">
    <property type="entry name" value="HAD superfamily/HAD-like"/>
    <property type="match status" value="1"/>
</dbReference>
<dbReference type="Proteomes" id="UP000002164">
    <property type="component" value="Chromosome"/>
</dbReference>
<dbReference type="AlphaFoldDB" id="B1HN98"/>
<dbReference type="GO" id="GO:0016787">
    <property type="term" value="F:hydrolase activity"/>
    <property type="evidence" value="ECO:0007669"/>
    <property type="project" value="UniProtKB-KW"/>
</dbReference>
<evidence type="ECO:0000313" key="2">
    <source>
        <dbReference type="Proteomes" id="UP000002164"/>
    </source>
</evidence>
<keyword evidence="1" id="KW-0378">Hydrolase</keyword>
<name>B1HN98_LYSSC</name>
<dbReference type="InterPro" id="IPR023214">
    <property type="entry name" value="HAD_sf"/>
</dbReference>
<reference evidence="1 2" key="1">
    <citation type="journal article" date="2008" name="J. Bacteriol.">
        <title>Complete genome sequence of the mosquitocidal bacterium Bacillus sphaericus C3-41 and comparison with those of closely related Bacillus species.</title>
        <authorList>
            <person name="Hu X."/>
            <person name="Fan W."/>
            <person name="Han B."/>
            <person name="Liu H."/>
            <person name="Zheng D."/>
            <person name="Li Q."/>
            <person name="Dong W."/>
            <person name="Yan J."/>
            <person name="Gao M."/>
            <person name="Berry C."/>
            <person name="Yuan Z."/>
        </authorList>
    </citation>
    <scope>NUCLEOTIDE SEQUENCE [LARGE SCALE GENOMIC DNA]</scope>
    <source>
        <strain evidence="1 2">C3-41</strain>
    </source>
</reference>
<sequence>MTNERQRDTIPTIGKGQRAMKPHLIVLDLDGTLLTDHQQISSKTKKSLLQAKEQGHQCDDCNWPSISC</sequence>
<dbReference type="EnsemblBacteria" id="ACA38815">
    <property type="protein sequence ID" value="ACA38815"/>
    <property type="gene ID" value="Bsph_1207"/>
</dbReference>
<dbReference type="SUPFAM" id="SSF56784">
    <property type="entry name" value="HAD-like"/>
    <property type="match status" value="1"/>
</dbReference>
<dbReference type="EMBL" id="CP000817">
    <property type="protein sequence ID" value="ACA38815.1"/>
    <property type="molecule type" value="Genomic_DNA"/>
</dbReference>
<proteinExistence type="predicted"/>
<gene>
    <name evidence="1" type="ordered locus">Bsph_1207</name>
</gene>
<protein>
    <submittedName>
        <fullName evidence="1">Hydrolase</fullName>
    </submittedName>
</protein>
<dbReference type="PROSITE" id="PS01228">
    <property type="entry name" value="COF_1"/>
    <property type="match status" value="1"/>
</dbReference>
<organism evidence="1 2">
    <name type="scientific">Lysinibacillus sphaericus (strain C3-41)</name>
    <dbReference type="NCBI Taxonomy" id="444177"/>
    <lineage>
        <taxon>Bacteria</taxon>
        <taxon>Bacillati</taxon>
        <taxon>Bacillota</taxon>
        <taxon>Bacilli</taxon>
        <taxon>Bacillales</taxon>
        <taxon>Bacillaceae</taxon>
        <taxon>Lysinibacillus</taxon>
    </lineage>
</organism>